<evidence type="ECO:0000313" key="3">
    <source>
        <dbReference type="Proteomes" id="UP000182057"/>
    </source>
</evidence>
<accession>A0A1D3UBT5</accession>
<dbReference type="Proteomes" id="UP000182057">
    <property type="component" value="Unassembled WGS sequence"/>
</dbReference>
<proteinExistence type="predicted"/>
<organism evidence="2 3">
    <name type="scientific">Tannerella forsythia</name>
    <name type="common">Bacteroides forsythus</name>
    <dbReference type="NCBI Taxonomy" id="28112"/>
    <lineage>
        <taxon>Bacteria</taxon>
        <taxon>Pseudomonadati</taxon>
        <taxon>Bacteroidota</taxon>
        <taxon>Bacteroidia</taxon>
        <taxon>Bacteroidales</taxon>
        <taxon>Tannerellaceae</taxon>
        <taxon>Tannerella</taxon>
    </lineage>
</organism>
<sequence>MQSQHEKVRVLERIANHLIINSSFLNDLGLFHGKMGIVIFFYHYSRYTNNPIYEEFAGELLDEIFEEIHDKLPIDFENGYLGIGWGIEYLVEQKFVDRDTSDILENVDKKVMERDVRRISDMSLNTGLEGVFHYVLARLQNNYDDSNLFDVEYLSDLKKITSNIERKSLPESLLYLINDYRLWTESKQLNYRYLVCLNDFFCNEINTDNNVYEWKLGVKNGCAGIGLNLIHK</sequence>
<name>A0A1D3UBT5_TANFO</name>
<gene>
    <name evidence="1" type="ORF">CLI86_13610</name>
    <name evidence="2" type="ORF">TFUB20_00065</name>
</gene>
<dbReference type="GeneID" id="34757504"/>
<dbReference type="EMBL" id="FMMM01000003">
    <property type="protein sequence ID" value="SCQ17609.1"/>
    <property type="molecule type" value="Genomic_DNA"/>
</dbReference>
<dbReference type="GO" id="GO:0031179">
    <property type="term" value="P:peptide modification"/>
    <property type="evidence" value="ECO:0007669"/>
    <property type="project" value="InterPro"/>
</dbReference>
<dbReference type="Gene3D" id="1.50.10.20">
    <property type="match status" value="1"/>
</dbReference>
<reference evidence="1 4" key="2">
    <citation type="submission" date="2017-09" db="EMBL/GenBank/DDBJ databases">
        <title>Phase variable restriction modification systems are present in the genome sequences of periodontal pathogens Prevotella intermedia, Tannerella forsythia and Porphyromonas gingivalis.</title>
        <authorList>
            <person name="Haigh R.D."/>
            <person name="Crawford L."/>
            <person name="Ralph J."/>
            <person name="Wanford J."/>
            <person name="Vartoukian S.R."/>
            <person name="Hijazib K."/>
            <person name="Wade W."/>
            <person name="Oggioni M.R."/>
        </authorList>
    </citation>
    <scope>NUCLEOTIDE SEQUENCE [LARGE SCALE GENOMIC DNA]</scope>
    <source>
        <strain evidence="1 4">WW11663</strain>
    </source>
</reference>
<dbReference type="EMBL" id="NSLJ01000069">
    <property type="protein sequence ID" value="PDP41375.1"/>
    <property type="molecule type" value="Genomic_DNA"/>
</dbReference>
<evidence type="ECO:0000313" key="2">
    <source>
        <dbReference type="EMBL" id="SCQ17609.1"/>
    </source>
</evidence>
<evidence type="ECO:0000313" key="4">
    <source>
        <dbReference type="Proteomes" id="UP000219259"/>
    </source>
</evidence>
<dbReference type="SUPFAM" id="SSF158745">
    <property type="entry name" value="LanC-like"/>
    <property type="match status" value="1"/>
</dbReference>
<dbReference type="Proteomes" id="UP000219259">
    <property type="component" value="Unassembled WGS sequence"/>
</dbReference>
<dbReference type="OrthoDB" id="1092992at2"/>
<dbReference type="Pfam" id="PF05147">
    <property type="entry name" value="LANC_like"/>
    <property type="match status" value="1"/>
</dbReference>
<dbReference type="AlphaFoldDB" id="A0A1D3UBT5"/>
<dbReference type="InterPro" id="IPR007822">
    <property type="entry name" value="LANC-like"/>
</dbReference>
<evidence type="ECO:0000313" key="1">
    <source>
        <dbReference type="EMBL" id="PDP41375.1"/>
    </source>
</evidence>
<protein>
    <submittedName>
        <fullName evidence="2">Lanthionine synthetase C-like protein</fullName>
    </submittedName>
</protein>
<dbReference type="RefSeq" id="WP_041590489.1">
    <property type="nucleotide sequence ID" value="NZ_CALHNL010000096.1"/>
</dbReference>
<reference evidence="2 3" key="1">
    <citation type="submission" date="2016-09" db="EMBL/GenBank/DDBJ databases">
        <authorList>
            <person name="Capua I."/>
            <person name="De Benedictis P."/>
            <person name="Joannis T."/>
            <person name="Lombin L.H."/>
            <person name="Cattoli G."/>
        </authorList>
    </citation>
    <scope>NUCLEOTIDE SEQUENCE [LARGE SCALE GENOMIC DNA]</scope>
    <source>
        <strain evidence="2 3">UB20</strain>
    </source>
</reference>